<sequence length="136" mass="15287">MDCLLSSTVEYIWQNGLPGLLCDRVEVSGWTAKLTASVSATGDRLNVRQMVMKDDVSELFHTKPYEVQDPTLDHLIEDIHGDKFVEGYWDVKRNEKKKKTVKDKAASVTPPESLYGRTSQGQPRNATLIAHIDNPT</sequence>
<comment type="caution">
    <text evidence="2">The sequence shown here is derived from an EMBL/GenBank/DDBJ whole genome shotgun (WGS) entry which is preliminary data.</text>
</comment>
<feature type="compositionally biased region" description="Polar residues" evidence="1">
    <location>
        <begin position="116"/>
        <end position="125"/>
    </location>
</feature>
<accession>A0A8T1XCV4</accession>
<keyword evidence="3" id="KW-1185">Reference proteome</keyword>
<evidence type="ECO:0000256" key="1">
    <source>
        <dbReference type="SAM" id="MobiDB-lite"/>
    </source>
</evidence>
<evidence type="ECO:0000313" key="2">
    <source>
        <dbReference type="EMBL" id="KAG7529820.1"/>
    </source>
</evidence>
<evidence type="ECO:0000313" key="3">
    <source>
        <dbReference type="Proteomes" id="UP000694251"/>
    </source>
</evidence>
<proteinExistence type="predicted"/>
<reference evidence="2 3" key="1">
    <citation type="submission" date="2020-12" db="EMBL/GenBank/DDBJ databases">
        <title>Concerted genomic and epigenomic changes stabilize Arabidopsis allopolyploids.</title>
        <authorList>
            <person name="Chen Z."/>
        </authorList>
    </citation>
    <scope>NUCLEOTIDE SEQUENCE [LARGE SCALE GENOMIC DNA]</scope>
    <source>
        <strain evidence="2">As9502</strain>
        <tissue evidence="2">Leaf</tissue>
    </source>
</reference>
<gene>
    <name evidence="2" type="ORF">ISN44_Un119g000020</name>
</gene>
<name>A0A8T1XCV4_ARASU</name>
<dbReference type="AlphaFoldDB" id="A0A8T1XCV4"/>
<organism evidence="2 3">
    <name type="scientific">Arabidopsis suecica</name>
    <name type="common">Swedish thale-cress</name>
    <name type="synonym">Cardaminopsis suecica</name>
    <dbReference type="NCBI Taxonomy" id="45249"/>
    <lineage>
        <taxon>Eukaryota</taxon>
        <taxon>Viridiplantae</taxon>
        <taxon>Streptophyta</taxon>
        <taxon>Embryophyta</taxon>
        <taxon>Tracheophyta</taxon>
        <taxon>Spermatophyta</taxon>
        <taxon>Magnoliopsida</taxon>
        <taxon>eudicotyledons</taxon>
        <taxon>Gunneridae</taxon>
        <taxon>Pentapetalae</taxon>
        <taxon>rosids</taxon>
        <taxon>malvids</taxon>
        <taxon>Brassicales</taxon>
        <taxon>Brassicaceae</taxon>
        <taxon>Camelineae</taxon>
        <taxon>Arabidopsis</taxon>
    </lineage>
</organism>
<feature type="region of interest" description="Disordered" evidence="1">
    <location>
        <begin position="97"/>
        <end position="126"/>
    </location>
</feature>
<dbReference type="EMBL" id="JAEFBJ010000119">
    <property type="protein sequence ID" value="KAG7529820.1"/>
    <property type="molecule type" value="Genomic_DNA"/>
</dbReference>
<protein>
    <submittedName>
        <fullName evidence="2">Uncharacterized protein</fullName>
    </submittedName>
</protein>
<dbReference type="Proteomes" id="UP000694251">
    <property type="component" value="Unassembled WGS sequence"/>
</dbReference>
<dbReference type="OrthoDB" id="10448237at2759"/>